<feature type="region of interest" description="Disordered" evidence="1">
    <location>
        <begin position="1"/>
        <end position="77"/>
    </location>
</feature>
<accession>A0ABZ0TTD4</accession>
<feature type="compositionally biased region" description="Basic and acidic residues" evidence="1">
    <location>
        <begin position="19"/>
        <end position="38"/>
    </location>
</feature>
<name>A0ABZ0TTD4_9SPHI</name>
<organism evidence="2 3">
    <name type="scientific">Mucilaginibacter sabulilitoris</name>
    <dbReference type="NCBI Taxonomy" id="1173583"/>
    <lineage>
        <taxon>Bacteria</taxon>
        <taxon>Pseudomonadati</taxon>
        <taxon>Bacteroidota</taxon>
        <taxon>Sphingobacteriia</taxon>
        <taxon>Sphingobacteriales</taxon>
        <taxon>Sphingobacteriaceae</taxon>
        <taxon>Mucilaginibacter</taxon>
    </lineage>
</organism>
<keyword evidence="3" id="KW-1185">Reference proteome</keyword>
<reference evidence="2 3" key="1">
    <citation type="submission" date="2023-11" db="EMBL/GenBank/DDBJ databases">
        <title>Analysis of the Genomes of Mucilaginibacter gossypii cycad 4 and M. sabulilitoris SNA2: microbes with the potential for plant growth promotion.</title>
        <authorList>
            <person name="Hirsch A.M."/>
            <person name="Humm E."/>
            <person name="Rubbi M."/>
            <person name="Del Vecchio G."/>
            <person name="Ha S.M."/>
            <person name="Pellegrini M."/>
            <person name="Gunsalus R.P."/>
        </authorList>
    </citation>
    <scope>NUCLEOTIDE SEQUENCE [LARGE SCALE GENOMIC DNA]</scope>
    <source>
        <strain evidence="2 3">SNA2</strain>
    </source>
</reference>
<evidence type="ECO:0000313" key="2">
    <source>
        <dbReference type="EMBL" id="WPU95044.1"/>
    </source>
</evidence>
<dbReference type="EMBL" id="CP139558">
    <property type="protein sequence ID" value="WPU95044.1"/>
    <property type="molecule type" value="Genomic_DNA"/>
</dbReference>
<gene>
    <name evidence="2" type="ORF">SNE25_05840</name>
</gene>
<dbReference type="RefSeq" id="WP_321564156.1">
    <property type="nucleotide sequence ID" value="NZ_CP139558.1"/>
</dbReference>
<evidence type="ECO:0000256" key="1">
    <source>
        <dbReference type="SAM" id="MobiDB-lite"/>
    </source>
</evidence>
<sequence>MINPEDELPLDDLEDGDKDDQRSQQDVHSNGLDEERIPSPESDEPPTDLLNQSFRASESSYTLNYDNDEPPAKKDKE</sequence>
<feature type="compositionally biased region" description="Acidic residues" evidence="1">
    <location>
        <begin position="1"/>
        <end position="18"/>
    </location>
</feature>
<dbReference type="Proteomes" id="UP001324380">
    <property type="component" value="Chromosome"/>
</dbReference>
<feature type="compositionally biased region" description="Polar residues" evidence="1">
    <location>
        <begin position="49"/>
        <end position="65"/>
    </location>
</feature>
<evidence type="ECO:0000313" key="3">
    <source>
        <dbReference type="Proteomes" id="UP001324380"/>
    </source>
</evidence>
<protein>
    <submittedName>
        <fullName evidence="2">Uncharacterized protein</fullName>
    </submittedName>
</protein>
<proteinExistence type="predicted"/>